<organism evidence="3 4">
    <name type="scientific">Sulfuritortus calidifontis</name>
    <dbReference type="NCBI Taxonomy" id="1914471"/>
    <lineage>
        <taxon>Bacteria</taxon>
        <taxon>Pseudomonadati</taxon>
        <taxon>Pseudomonadota</taxon>
        <taxon>Betaproteobacteria</taxon>
        <taxon>Nitrosomonadales</taxon>
        <taxon>Thiobacillaceae</taxon>
        <taxon>Sulfuritortus</taxon>
    </lineage>
</organism>
<protein>
    <submittedName>
        <fullName evidence="3">Glycosyltransferase involved in cell wall biosynthesis</fullName>
    </submittedName>
</protein>
<feature type="domain" description="Glycosyl transferase family 1" evidence="1">
    <location>
        <begin position="195"/>
        <end position="345"/>
    </location>
</feature>
<evidence type="ECO:0000313" key="4">
    <source>
        <dbReference type="Proteomes" id="UP000295135"/>
    </source>
</evidence>
<proteinExistence type="predicted"/>
<name>A0A4R3JXB4_9PROT</name>
<gene>
    <name evidence="3" type="ORF">EDC61_11032</name>
</gene>
<evidence type="ECO:0000313" key="3">
    <source>
        <dbReference type="EMBL" id="TCS71306.1"/>
    </source>
</evidence>
<keyword evidence="4" id="KW-1185">Reference proteome</keyword>
<dbReference type="PANTHER" id="PTHR12526:SF638">
    <property type="entry name" value="SPORE COAT PROTEIN SA"/>
    <property type="match status" value="1"/>
</dbReference>
<dbReference type="OrthoDB" id="8523124at2"/>
<dbReference type="PANTHER" id="PTHR12526">
    <property type="entry name" value="GLYCOSYLTRANSFERASE"/>
    <property type="match status" value="1"/>
</dbReference>
<dbReference type="EMBL" id="SLZY01000010">
    <property type="protein sequence ID" value="TCS71306.1"/>
    <property type="molecule type" value="Genomic_DNA"/>
</dbReference>
<evidence type="ECO:0000259" key="1">
    <source>
        <dbReference type="Pfam" id="PF00534"/>
    </source>
</evidence>
<keyword evidence="3" id="KW-0808">Transferase</keyword>
<reference evidence="3 4" key="1">
    <citation type="submission" date="2019-03" db="EMBL/GenBank/DDBJ databases">
        <title>Genomic Encyclopedia of Type Strains, Phase IV (KMG-IV): sequencing the most valuable type-strain genomes for metagenomic binning, comparative biology and taxonomic classification.</title>
        <authorList>
            <person name="Goeker M."/>
        </authorList>
    </citation>
    <scope>NUCLEOTIDE SEQUENCE [LARGE SCALE GENOMIC DNA]</scope>
    <source>
        <strain evidence="3 4">DSM 103923</strain>
    </source>
</reference>
<dbReference type="GO" id="GO:0016757">
    <property type="term" value="F:glycosyltransferase activity"/>
    <property type="evidence" value="ECO:0007669"/>
    <property type="project" value="InterPro"/>
</dbReference>
<dbReference type="InterPro" id="IPR001296">
    <property type="entry name" value="Glyco_trans_1"/>
</dbReference>
<dbReference type="Pfam" id="PF13439">
    <property type="entry name" value="Glyco_transf_4"/>
    <property type="match status" value="1"/>
</dbReference>
<feature type="domain" description="Glycosyltransferase subfamily 4-like N-terminal" evidence="2">
    <location>
        <begin position="19"/>
        <end position="172"/>
    </location>
</feature>
<dbReference type="SUPFAM" id="SSF53756">
    <property type="entry name" value="UDP-Glycosyltransferase/glycogen phosphorylase"/>
    <property type="match status" value="1"/>
</dbReference>
<comment type="caution">
    <text evidence="3">The sequence shown here is derived from an EMBL/GenBank/DDBJ whole genome shotgun (WGS) entry which is preliminary data.</text>
</comment>
<dbReference type="InterPro" id="IPR028098">
    <property type="entry name" value="Glyco_trans_4-like_N"/>
</dbReference>
<dbReference type="Pfam" id="PF00534">
    <property type="entry name" value="Glycos_transf_1"/>
    <property type="match status" value="1"/>
</dbReference>
<dbReference type="CDD" id="cd03819">
    <property type="entry name" value="GT4_WavL-like"/>
    <property type="match status" value="1"/>
</dbReference>
<dbReference type="Gene3D" id="3.40.50.2000">
    <property type="entry name" value="Glycogen Phosphorylase B"/>
    <property type="match status" value="2"/>
</dbReference>
<accession>A0A4R3JXB4</accession>
<sequence>MTPRHRLTVVQVLPALDAGGVERGTLEVGKYLVEHGHRSIVISAGGRLVEQLMREGSEHVQWDIGRKSLWTLRLVPRLRRFLRENRVDILHVRSRLPAWIGYLAWQGMDPKNRPHLVTTVHGPYSVNPYSAVMTRGERVIVISGMIRDYVLKNYPGIDPGRLRLIYRGVDPAAFPYGYRPSQAWLDSWYAKFPQTRGKRLITLPARITRWKGQEDFIELIGRLKPGHPDIHGLIVGEPHPRRRQFLEELKAKVHAFGLDGSITFTGHRSDLREIMALSAIVLSLSREPEAFGRTTVEALSLGVPAIGYNHGGVGEQLAAILPDGAVPVGELDTVETRIKKWLNRPPQIPETQPFTLQRMLENTLNVYLELAQAPSYC</sequence>
<evidence type="ECO:0000259" key="2">
    <source>
        <dbReference type="Pfam" id="PF13439"/>
    </source>
</evidence>
<dbReference type="AlphaFoldDB" id="A0A4R3JXB4"/>
<dbReference type="Proteomes" id="UP000295135">
    <property type="component" value="Unassembled WGS sequence"/>
</dbReference>